<dbReference type="AlphaFoldDB" id="A0A3M0AF40"/>
<dbReference type="Proteomes" id="UP000267187">
    <property type="component" value="Unassembled WGS sequence"/>
</dbReference>
<dbReference type="OrthoDB" id="5699795at2"/>
<name>A0A3M0AF40_9GAMM</name>
<dbReference type="PANTHER" id="PTHR32305:SF15">
    <property type="entry name" value="PROTEIN RHSA-RELATED"/>
    <property type="match status" value="1"/>
</dbReference>
<keyword evidence="5" id="KW-1185">Reference proteome</keyword>
<feature type="signal peptide" evidence="2">
    <location>
        <begin position="1"/>
        <end position="25"/>
    </location>
</feature>
<dbReference type="PRINTS" id="PR00394">
    <property type="entry name" value="RHSPROTEIN"/>
</dbReference>
<protein>
    <submittedName>
        <fullName evidence="4">RHS repeat-associated protein</fullName>
    </submittedName>
</protein>
<keyword evidence="2" id="KW-0732">Signal</keyword>
<sequence>MHTANRLIIWVLSVAAITSPLPALASDYTAYLTAYNNQGLVSEVSTMERSNATSSSTYHYRRGYEYNSMGKVIKEFLYENPDLNTQPTMTFEYDYDGRGNLIAKREGGGEFSYQYDSKNRLITEIEPNGETTRYEYGAFDQVTKLTRGALITTYNYNGFGELVSEVSPVSGTTTYTYNAQGQIETVTRADGRKETFSYQSGTGRLWKHVINGAGTTELLYQRYYNQDGLLSQVDHYSAATLVTRKQYAYDDFGRVTRERMVIGSVTRDLSSEYSPTTGQLTRLTHPGGRKVEYTYDNGVYEWASKVEVINANSTYRRVAASDVNYNPFGQIEGYSMRGGGAQLKSYNGFGMLKQQSVLNSSGYATLSQSYSYQAGDPVRLVMATDHLSTNNSRWYHYGSNNQLTAVTGGNPMYPQVKDSIQYGTNGNIISRTGVSGTFSYNSYGQLQSAGNKSFGYNSIGNVTSTRFPNGVTGALEYDARGLTNRYTWSGNDVRLTRDESNQLVQLKNGSQSDYFTFVGANLLSHWDESKTKHIDYIYLNGQLLSVHNTNTFRHIATGHLGQPVGMFKDVAATDLVWRGVHNGYDIEETTTTESLHVKFPGQYDIIGNGLYFNYHRDYDPSIGRYLQSDPIGNAGGVNTYAYTNGNPVMMVDPWGWCPDNLAPFHLIAEEFPTWWGGSETEDLRSGIQASAEIGAVPFKILRAPQAAMDASEMYLYYSNGDWQNFTMKGLELLAGKTAGEYVRRGLDGGETAQEAASYGAGKFTEQVIENDCSCEGVDGL</sequence>
<evidence type="ECO:0000256" key="1">
    <source>
        <dbReference type="ARBA" id="ARBA00022737"/>
    </source>
</evidence>
<dbReference type="PANTHER" id="PTHR32305">
    <property type="match status" value="1"/>
</dbReference>
<dbReference type="EMBL" id="REFJ01000001">
    <property type="protein sequence ID" value="RMA82309.1"/>
    <property type="molecule type" value="Genomic_DNA"/>
</dbReference>
<dbReference type="InterPro" id="IPR056823">
    <property type="entry name" value="TEN-like_YD-shell"/>
</dbReference>
<dbReference type="Gene3D" id="2.180.10.10">
    <property type="entry name" value="RHS repeat-associated core"/>
    <property type="match status" value="1"/>
</dbReference>
<feature type="chain" id="PRO_5017937082" evidence="2">
    <location>
        <begin position="26"/>
        <end position="780"/>
    </location>
</feature>
<organism evidence="4 5">
    <name type="scientific">Umboniibacter marinipuniceus</name>
    <dbReference type="NCBI Taxonomy" id="569599"/>
    <lineage>
        <taxon>Bacteria</taxon>
        <taxon>Pseudomonadati</taxon>
        <taxon>Pseudomonadota</taxon>
        <taxon>Gammaproteobacteria</taxon>
        <taxon>Cellvibrionales</taxon>
        <taxon>Cellvibrionaceae</taxon>
        <taxon>Umboniibacter</taxon>
    </lineage>
</organism>
<gene>
    <name evidence="4" type="ORF">DFR27_0258</name>
</gene>
<dbReference type="Pfam" id="PF25023">
    <property type="entry name" value="TEN_YD-shell"/>
    <property type="match status" value="2"/>
</dbReference>
<dbReference type="InterPro" id="IPR022385">
    <property type="entry name" value="Rhs_assc_core"/>
</dbReference>
<dbReference type="InterPro" id="IPR050708">
    <property type="entry name" value="T6SS_VgrG/RHS"/>
</dbReference>
<evidence type="ECO:0000313" key="5">
    <source>
        <dbReference type="Proteomes" id="UP000267187"/>
    </source>
</evidence>
<accession>A0A3M0AF40</accession>
<reference evidence="4 5" key="1">
    <citation type="submission" date="2018-10" db="EMBL/GenBank/DDBJ databases">
        <title>Genomic Encyclopedia of Type Strains, Phase IV (KMG-IV): sequencing the most valuable type-strain genomes for metagenomic binning, comparative biology and taxonomic classification.</title>
        <authorList>
            <person name="Goeker M."/>
        </authorList>
    </citation>
    <scope>NUCLEOTIDE SEQUENCE [LARGE SCALE GENOMIC DNA]</scope>
    <source>
        <strain evidence="4 5">DSM 25080</strain>
    </source>
</reference>
<dbReference type="InterPro" id="IPR006530">
    <property type="entry name" value="YD"/>
</dbReference>
<keyword evidence="1" id="KW-0677">Repeat</keyword>
<comment type="caution">
    <text evidence="4">The sequence shown here is derived from an EMBL/GenBank/DDBJ whole genome shotgun (WGS) entry which is preliminary data.</text>
</comment>
<dbReference type="NCBIfam" id="TIGR01643">
    <property type="entry name" value="YD_repeat_2x"/>
    <property type="match status" value="2"/>
</dbReference>
<evidence type="ECO:0000259" key="3">
    <source>
        <dbReference type="Pfam" id="PF25023"/>
    </source>
</evidence>
<evidence type="ECO:0000313" key="4">
    <source>
        <dbReference type="EMBL" id="RMA82309.1"/>
    </source>
</evidence>
<feature type="domain" description="Teneurin-like YD-shell" evidence="3">
    <location>
        <begin position="57"/>
        <end position="225"/>
    </location>
</feature>
<evidence type="ECO:0000256" key="2">
    <source>
        <dbReference type="SAM" id="SignalP"/>
    </source>
</evidence>
<dbReference type="NCBIfam" id="TIGR03696">
    <property type="entry name" value="Rhs_assc_core"/>
    <property type="match status" value="1"/>
</dbReference>
<feature type="domain" description="Teneurin-like YD-shell" evidence="3">
    <location>
        <begin position="366"/>
        <end position="647"/>
    </location>
</feature>
<proteinExistence type="predicted"/>